<evidence type="ECO:0000256" key="1">
    <source>
        <dbReference type="ARBA" id="ARBA00004123"/>
    </source>
</evidence>
<dbReference type="PROSITE" id="PS50048">
    <property type="entry name" value="ZN2_CY6_FUNGAL_2"/>
    <property type="match status" value="1"/>
</dbReference>
<dbReference type="EMBL" id="MU151060">
    <property type="protein sequence ID" value="KAF9453564.1"/>
    <property type="molecule type" value="Genomic_DNA"/>
</dbReference>
<dbReference type="SMART" id="SM00066">
    <property type="entry name" value="GAL4"/>
    <property type="match status" value="1"/>
</dbReference>
<feature type="region of interest" description="Disordered" evidence="6">
    <location>
        <begin position="99"/>
        <end position="192"/>
    </location>
</feature>
<dbReference type="Gene3D" id="4.10.240.10">
    <property type="entry name" value="Zn(2)-C6 fungal-type DNA-binding domain"/>
    <property type="match status" value="1"/>
</dbReference>
<protein>
    <recommendedName>
        <fullName evidence="7">Zn(2)-C6 fungal-type domain-containing protein</fullName>
    </recommendedName>
</protein>
<sequence length="864" mass="94870">MDNLDRSRLSSSHSSSAPPSSYSSFHTSSPYPPEPQRIVIPQEHPQEDKSDSAPVFMKGPKRKRLAKACDACHKSKRRCDGTAPCSNCYYASKACTYTDSAGRPVPAPRSFKQERETQPNQLQPGPSPSDYRSSYGSQAPYPPDSSRYAHQQSRAYPPTPTSASAPVPPEMNDDDRLGGRKRFRNDRGSAVPSEDIFLDGPIIGMTLDRPAHVELDHSLTRELTNLFFTHCHPARAVIHKPTFANALSHNRVPKHLLHAVCALAAPLSKQPRIRTSPSRYAGKPFAQEALSLMFDGAGRLVCEPDLATAQALVLLLMHDVLTKEKNVMWNTRYADLALQIIENLGVHDPDHPTLTPMPSPDFIHQSFKREAVRRIFWLIHLLDVMASIYFKKPTTFTSSDLRLRLPVDETSFELGVHSTLPEYLYLGAVRTQYASEFGHLIRVITIYARVEYALDGLNDPETHMAPQATLVEAEHALESWFDSLPDHLRFSEQSLQVQQSMFETSSNTGAWCWCCMHVYHASCGLALNLARQRSQRGPKTEPQWALNVLNLILNMLGDRAKNSVLMAAALYSFIKYCKRDDVQIRGWCGDYEEAWGTKITELAQEYRQQPSPSAQHQPTSASHQRTPTPQQQTGDPPQVQHQPQSHHHPQVSHRRLSDARHPGAINSPPTGSQPGHSLGTENSFGRRRSPSNSPGSFPLGRSDESRLHNNGLSGRSIHPLPDRDGRLGTAGLAAGSAGGIGPIVGHGGNENYGVSKEDGPGVLTGTTNGVAGNVGGFLNGGQKDGLPSLPSLKASGLLDSWNAAGSRDMKSQFHGNNGAQRTPPRRSPTIQPPPSIIVANDSDVRSTTSLGMPIGLPWLANDTR</sequence>
<reference evidence="8" key="1">
    <citation type="submission" date="2020-11" db="EMBL/GenBank/DDBJ databases">
        <authorList>
            <consortium name="DOE Joint Genome Institute"/>
            <person name="Ahrendt S."/>
            <person name="Riley R."/>
            <person name="Andreopoulos W."/>
            <person name="Labutti K."/>
            <person name="Pangilinan J."/>
            <person name="Ruiz-Duenas F.J."/>
            <person name="Barrasa J.M."/>
            <person name="Sanchez-Garcia M."/>
            <person name="Camarero S."/>
            <person name="Miyauchi S."/>
            <person name="Serrano A."/>
            <person name="Linde D."/>
            <person name="Babiker R."/>
            <person name="Drula E."/>
            <person name="Ayuso-Fernandez I."/>
            <person name="Pacheco R."/>
            <person name="Padilla G."/>
            <person name="Ferreira P."/>
            <person name="Barriuso J."/>
            <person name="Kellner H."/>
            <person name="Castanera R."/>
            <person name="Alfaro M."/>
            <person name="Ramirez L."/>
            <person name="Pisabarro A.G."/>
            <person name="Kuo A."/>
            <person name="Tritt A."/>
            <person name="Lipzen A."/>
            <person name="He G."/>
            <person name="Yan M."/>
            <person name="Ng V."/>
            <person name="Cullen D."/>
            <person name="Martin F."/>
            <person name="Rosso M.-N."/>
            <person name="Henrissat B."/>
            <person name="Hibbett D."/>
            <person name="Martinez A.T."/>
            <person name="Grigoriev I.V."/>
        </authorList>
    </citation>
    <scope>NUCLEOTIDE SEQUENCE</scope>
    <source>
        <strain evidence="8">MF-IS2</strain>
    </source>
</reference>
<dbReference type="PROSITE" id="PS00463">
    <property type="entry name" value="ZN2_CY6_FUNGAL_1"/>
    <property type="match status" value="1"/>
</dbReference>
<dbReference type="GO" id="GO:0005634">
    <property type="term" value="C:nucleus"/>
    <property type="evidence" value="ECO:0007669"/>
    <property type="project" value="UniProtKB-SubCell"/>
</dbReference>
<dbReference type="SMART" id="SM00906">
    <property type="entry name" value="Fungal_trans"/>
    <property type="match status" value="1"/>
</dbReference>
<evidence type="ECO:0000313" key="8">
    <source>
        <dbReference type="EMBL" id="KAF9453564.1"/>
    </source>
</evidence>
<feature type="region of interest" description="Disordered" evidence="6">
    <location>
        <begin position="1"/>
        <end position="61"/>
    </location>
</feature>
<evidence type="ECO:0000259" key="7">
    <source>
        <dbReference type="PROSITE" id="PS50048"/>
    </source>
</evidence>
<dbReference type="CDD" id="cd12148">
    <property type="entry name" value="fungal_TF_MHR"/>
    <property type="match status" value="1"/>
</dbReference>
<evidence type="ECO:0000313" key="9">
    <source>
        <dbReference type="Proteomes" id="UP000807342"/>
    </source>
</evidence>
<dbReference type="AlphaFoldDB" id="A0A9P6C9V9"/>
<dbReference type="Pfam" id="PF00172">
    <property type="entry name" value="Zn_clus"/>
    <property type="match status" value="1"/>
</dbReference>
<feature type="region of interest" description="Disordered" evidence="6">
    <location>
        <begin position="606"/>
        <end position="729"/>
    </location>
</feature>
<dbReference type="PANTHER" id="PTHR47338:SF5">
    <property type="entry name" value="ZN(II)2CYS6 TRANSCRIPTION FACTOR (EUROFUNG)"/>
    <property type="match status" value="1"/>
</dbReference>
<keyword evidence="5" id="KW-0539">Nucleus</keyword>
<proteinExistence type="predicted"/>
<keyword evidence="9" id="KW-1185">Reference proteome</keyword>
<evidence type="ECO:0000256" key="6">
    <source>
        <dbReference type="SAM" id="MobiDB-lite"/>
    </source>
</evidence>
<dbReference type="SUPFAM" id="SSF57701">
    <property type="entry name" value="Zn2/Cys6 DNA-binding domain"/>
    <property type="match status" value="1"/>
</dbReference>
<keyword evidence="4" id="KW-0804">Transcription</keyword>
<dbReference type="PANTHER" id="PTHR47338">
    <property type="entry name" value="ZN(II)2CYS6 TRANSCRIPTION FACTOR (EUROFUNG)-RELATED"/>
    <property type="match status" value="1"/>
</dbReference>
<evidence type="ECO:0000256" key="5">
    <source>
        <dbReference type="ARBA" id="ARBA00023242"/>
    </source>
</evidence>
<comment type="subcellular location">
    <subcellularLocation>
        <location evidence="1">Nucleus</location>
    </subcellularLocation>
</comment>
<evidence type="ECO:0000256" key="3">
    <source>
        <dbReference type="ARBA" id="ARBA00023015"/>
    </source>
</evidence>
<feature type="domain" description="Zn(2)-C6 fungal-type" evidence="7">
    <location>
        <begin position="68"/>
        <end position="97"/>
    </location>
</feature>
<comment type="caution">
    <text evidence="8">The sequence shown here is derived from an EMBL/GenBank/DDBJ whole genome shotgun (WGS) entry which is preliminary data.</text>
</comment>
<dbReference type="GO" id="GO:0000981">
    <property type="term" value="F:DNA-binding transcription factor activity, RNA polymerase II-specific"/>
    <property type="evidence" value="ECO:0007669"/>
    <property type="project" value="InterPro"/>
</dbReference>
<dbReference type="InterPro" id="IPR050815">
    <property type="entry name" value="TF_fung"/>
</dbReference>
<feature type="compositionally biased region" description="Low complexity" evidence="6">
    <location>
        <begin position="624"/>
        <end position="643"/>
    </location>
</feature>
<dbReference type="InterPro" id="IPR001138">
    <property type="entry name" value="Zn2Cys6_DnaBD"/>
</dbReference>
<organism evidence="8 9">
    <name type="scientific">Macrolepiota fuliginosa MF-IS2</name>
    <dbReference type="NCBI Taxonomy" id="1400762"/>
    <lineage>
        <taxon>Eukaryota</taxon>
        <taxon>Fungi</taxon>
        <taxon>Dikarya</taxon>
        <taxon>Basidiomycota</taxon>
        <taxon>Agaricomycotina</taxon>
        <taxon>Agaricomycetes</taxon>
        <taxon>Agaricomycetidae</taxon>
        <taxon>Agaricales</taxon>
        <taxon>Agaricineae</taxon>
        <taxon>Agaricaceae</taxon>
        <taxon>Macrolepiota</taxon>
    </lineage>
</organism>
<feature type="compositionally biased region" description="Polar residues" evidence="6">
    <location>
        <begin position="118"/>
        <end position="137"/>
    </location>
</feature>
<accession>A0A9P6C9V9</accession>
<dbReference type="InterPro" id="IPR036864">
    <property type="entry name" value="Zn2-C6_fun-type_DNA-bd_sf"/>
</dbReference>
<feature type="region of interest" description="Disordered" evidence="6">
    <location>
        <begin position="807"/>
        <end position="839"/>
    </location>
</feature>
<dbReference type="InterPro" id="IPR007219">
    <property type="entry name" value="XnlR_reg_dom"/>
</dbReference>
<keyword evidence="2" id="KW-0479">Metal-binding</keyword>
<evidence type="ECO:0000256" key="2">
    <source>
        <dbReference type="ARBA" id="ARBA00022723"/>
    </source>
</evidence>
<dbReference type="Pfam" id="PF04082">
    <property type="entry name" value="Fungal_trans"/>
    <property type="match status" value="1"/>
</dbReference>
<gene>
    <name evidence="8" type="ORF">P691DRAFT_21703</name>
</gene>
<dbReference type="GO" id="GO:0003677">
    <property type="term" value="F:DNA binding"/>
    <property type="evidence" value="ECO:0007669"/>
    <property type="project" value="InterPro"/>
</dbReference>
<dbReference type="CDD" id="cd00067">
    <property type="entry name" value="GAL4"/>
    <property type="match status" value="1"/>
</dbReference>
<feature type="compositionally biased region" description="Polar residues" evidence="6">
    <location>
        <begin position="606"/>
        <end position="623"/>
    </location>
</feature>
<feature type="compositionally biased region" description="Polar residues" evidence="6">
    <location>
        <begin position="667"/>
        <end position="681"/>
    </location>
</feature>
<dbReference type="GO" id="GO:0006351">
    <property type="term" value="P:DNA-templated transcription"/>
    <property type="evidence" value="ECO:0007669"/>
    <property type="project" value="InterPro"/>
</dbReference>
<feature type="compositionally biased region" description="Low complexity" evidence="6">
    <location>
        <begin position="10"/>
        <end position="29"/>
    </location>
</feature>
<evidence type="ECO:0000256" key="4">
    <source>
        <dbReference type="ARBA" id="ARBA00023163"/>
    </source>
</evidence>
<dbReference type="Proteomes" id="UP000807342">
    <property type="component" value="Unassembled WGS sequence"/>
</dbReference>
<dbReference type="OrthoDB" id="2123952at2759"/>
<name>A0A9P6C9V9_9AGAR</name>
<keyword evidence="3" id="KW-0805">Transcription regulation</keyword>
<dbReference type="GO" id="GO:0008270">
    <property type="term" value="F:zinc ion binding"/>
    <property type="evidence" value="ECO:0007669"/>
    <property type="project" value="InterPro"/>
</dbReference>
<feature type="compositionally biased region" description="Basic residues" evidence="6">
    <location>
        <begin position="644"/>
        <end position="654"/>
    </location>
</feature>